<organism evidence="10 11">
    <name type="scientific">Aquitalea magnusonii</name>
    <dbReference type="NCBI Taxonomy" id="332411"/>
    <lineage>
        <taxon>Bacteria</taxon>
        <taxon>Pseudomonadati</taxon>
        <taxon>Pseudomonadota</taxon>
        <taxon>Betaproteobacteria</taxon>
        <taxon>Neisseriales</taxon>
        <taxon>Chromobacteriaceae</taxon>
        <taxon>Aquitalea</taxon>
    </lineage>
</organism>
<evidence type="ECO:0000259" key="9">
    <source>
        <dbReference type="PROSITE" id="PS51755"/>
    </source>
</evidence>
<evidence type="ECO:0000256" key="3">
    <source>
        <dbReference type="ARBA" id="ARBA00023015"/>
    </source>
</evidence>
<evidence type="ECO:0000259" key="8">
    <source>
        <dbReference type="PROSITE" id="PS50110"/>
    </source>
</evidence>
<gene>
    <name evidence="10" type="ORF">DLM_2967</name>
</gene>
<dbReference type="PROSITE" id="PS51755">
    <property type="entry name" value="OMPR_PHOB"/>
    <property type="match status" value="1"/>
</dbReference>
<evidence type="ECO:0000256" key="5">
    <source>
        <dbReference type="ARBA" id="ARBA00023163"/>
    </source>
</evidence>
<protein>
    <submittedName>
        <fullName evidence="10">Response regulator</fullName>
    </submittedName>
</protein>
<reference evidence="10 11" key="2">
    <citation type="journal article" date="2017" name="Genome Announc.">
        <title>Draft genome sequence of Aquitalea magnusonii strain H3, a plant growth-promoting bacterium of duckweed Lemna minor.</title>
        <authorList>
            <person name="Ishizawa H."/>
            <person name="Kuroda M."/>
            <person name="Ike M."/>
        </authorList>
    </citation>
    <scope>NUCLEOTIDE SEQUENCE [LARGE SCALE GENOMIC DNA]</scope>
    <source>
        <strain evidence="10 11">H3</strain>
    </source>
</reference>
<dbReference type="AlphaFoldDB" id="A0A3G9GFD8"/>
<dbReference type="EMBL" id="AP018823">
    <property type="protein sequence ID" value="BBF86568.1"/>
    <property type="molecule type" value="Genomic_DNA"/>
</dbReference>
<keyword evidence="1 6" id="KW-0597">Phosphoprotein</keyword>
<dbReference type="GO" id="GO:0006355">
    <property type="term" value="P:regulation of DNA-templated transcription"/>
    <property type="evidence" value="ECO:0007669"/>
    <property type="project" value="InterPro"/>
</dbReference>
<feature type="domain" description="OmpR/PhoB-type" evidence="9">
    <location>
        <begin position="123"/>
        <end position="220"/>
    </location>
</feature>
<evidence type="ECO:0000313" key="11">
    <source>
        <dbReference type="Proteomes" id="UP000198290"/>
    </source>
</evidence>
<dbReference type="InterPro" id="IPR001789">
    <property type="entry name" value="Sig_transdc_resp-reg_receiver"/>
</dbReference>
<dbReference type="SMART" id="SM00448">
    <property type="entry name" value="REC"/>
    <property type="match status" value="1"/>
</dbReference>
<dbReference type="RefSeq" id="WP_089085689.1">
    <property type="nucleotide sequence ID" value="NZ_AP018823.1"/>
</dbReference>
<keyword evidence="5" id="KW-0804">Transcription</keyword>
<dbReference type="KEGG" id="amah:DLM_2967"/>
<dbReference type="Gene3D" id="1.10.10.10">
    <property type="entry name" value="Winged helix-like DNA-binding domain superfamily/Winged helix DNA-binding domain"/>
    <property type="match status" value="1"/>
</dbReference>
<dbReference type="Pfam" id="PF00072">
    <property type="entry name" value="Response_reg"/>
    <property type="match status" value="1"/>
</dbReference>
<dbReference type="PANTHER" id="PTHR48111">
    <property type="entry name" value="REGULATOR OF RPOS"/>
    <property type="match status" value="1"/>
</dbReference>
<feature type="DNA-binding region" description="OmpR/PhoB-type" evidence="7">
    <location>
        <begin position="123"/>
        <end position="220"/>
    </location>
</feature>
<sequence>MNVLIVEDDPQLGGWLHQKLEHAGHHSTLVDSGNTALSLVAGGSFDAIVLDRMLPDIDGLDVLQALHGQQHPPVMVLSAVDAASDRVAGLRAGADDYLGKPFNFTELLVRLEILVRRCLPDYSQRQQIGDLLINYRARKVSRAGLAIELTEKEFDLLCVLAETPGKTVSRSVLLEKVWGYQFDPQTNLIDVHVSKLRSKLDRQFDTPLIRTIRAVGYALG</sequence>
<keyword evidence="4 7" id="KW-0238">DNA-binding</keyword>
<dbReference type="OrthoDB" id="9802426at2"/>
<reference evidence="11" key="1">
    <citation type="journal article" date="2017" name="Biotechnol. Biofuels">
        <title>Evaluation of environmental bacterial communities as a factor affecting the growth of duckweed Lemna minor.</title>
        <authorList>
            <person name="Ishizawa H."/>
            <person name="Kuroda M."/>
            <person name="Morikawa M."/>
            <person name="Ike M."/>
        </authorList>
    </citation>
    <scope>NUCLEOTIDE SEQUENCE [LARGE SCALE GENOMIC DNA]</scope>
    <source>
        <strain evidence="11">H3</strain>
    </source>
</reference>
<dbReference type="FunFam" id="1.10.10.10:FF:000005">
    <property type="entry name" value="Two-component system response regulator"/>
    <property type="match status" value="1"/>
</dbReference>
<feature type="modified residue" description="4-aspartylphosphate" evidence="6">
    <location>
        <position position="51"/>
    </location>
</feature>
<dbReference type="InterPro" id="IPR001867">
    <property type="entry name" value="OmpR/PhoB-type_DNA-bd"/>
</dbReference>
<evidence type="ECO:0000256" key="4">
    <source>
        <dbReference type="ARBA" id="ARBA00023125"/>
    </source>
</evidence>
<evidence type="ECO:0000256" key="7">
    <source>
        <dbReference type="PROSITE-ProRule" id="PRU01091"/>
    </source>
</evidence>
<keyword evidence="3" id="KW-0805">Transcription regulation</keyword>
<dbReference type="Gene3D" id="6.10.250.690">
    <property type="match status" value="1"/>
</dbReference>
<dbReference type="CDD" id="cd00383">
    <property type="entry name" value="trans_reg_C"/>
    <property type="match status" value="1"/>
</dbReference>
<dbReference type="SMART" id="SM00862">
    <property type="entry name" value="Trans_reg_C"/>
    <property type="match status" value="1"/>
</dbReference>
<dbReference type="GO" id="GO:0005829">
    <property type="term" value="C:cytosol"/>
    <property type="evidence" value="ECO:0007669"/>
    <property type="project" value="TreeGrafter"/>
</dbReference>
<feature type="domain" description="Response regulatory" evidence="8">
    <location>
        <begin position="2"/>
        <end position="115"/>
    </location>
</feature>
<dbReference type="InterPro" id="IPR011006">
    <property type="entry name" value="CheY-like_superfamily"/>
</dbReference>
<dbReference type="InterPro" id="IPR039420">
    <property type="entry name" value="WalR-like"/>
</dbReference>
<dbReference type="GO" id="GO:0032993">
    <property type="term" value="C:protein-DNA complex"/>
    <property type="evidence" value="ECO:0007669"/>
    <property type="project" value="TreeGrafter"/>
</dbReference>
<reference evidence="11" key="3">
    <citation type="journal article" date="2017" name="Plant Physiol. Biochem.">
        <title>Differential oxidative and antioxidative response of duckweed Lemna minor toward plant growth promoting/inhibiting bacteria.</title>
        <authorList>
            <person name="Ishizawa H."/>
            <person name="Kuroda M."/>
            <person name="Morikawa M."/>
            <person name="Ike M."/>
        </authorList>
    </citation>
    <scope>NUCLEOTIDE SEQUENCE [LARGE SCALE GENOMIC DNA]</scope>
    <source>
        <strain evidence="11">H3</strain>
    </source>
</reference>
<evidence type="ECO:0000313" key="10">
    <source>
        <dbReference type="EMBL" id="BBF86568.1"/>
    </source>
</evidence>
<name>A0A3G9GFD8_9NEIS</name>
<dbReference type="PANTHER" id="PTHR48111:SF76">
    <property type="entry name" value="TWO-COMPONENT RESPONSE REGULATOR"/>
    <property type="match status" value="1"/>
</dbReference>
<dbReference type="PROSITE" id="PS50110">
    <property type="entry name" value="RESPONSE_REGULATORY"/>
    <property type="match status" value="1"/>
</dbReference>
<evidence type="ECO:0000256" key="6">
    <source>
        <dbReference type="PROSITE-ProRule" id="PRU00169"/>
    </source>
</evidence>
<evidence type="ECO:0000256" key="1">
    <source>
        <dbReference type="ARBA" id="ARBA00022553"/>
    </source>
</evidence>
<dbReference type="InterPro" id="IPR036388">
    <property type="entry name" value="WH-like_DNA-bd_sf"/>
</dbReference>
<keyword evidence="11" id="KW-1185">Reference proteome</keyword>
<dbReference type="Pfam" id="PF00486">
    <property type="entry name" value="Trans_reg_C"/>
    <property type="match status" value="1"/>
</dbReference>
<dbReference type="Proteomes" id="UP000198290">
    <property type="component" value="Chromosome"/>
</dbReference>
<dbReference type="Gene3D" id="3.40.50.2300">
    <property type="match status" value="1"/>
</dbReference>
<dbReference type="GO" id="GO:0000156">
    <property type="term" value="F:phosphorelay response regulator activity"/>
    <property type="evidence" value="ECO:0007669"/>
    <property type="project" value="TreeGrafter"/>
</dbReference>
<evidence type="ECO:0000256" key="2">
    <source>
        <dbReference type="ARBA" id="ARBA00023012"/>
    </source>
</evidence>
<dbReference type="GO" id="GO:0000976">
    <property type="term" value="F:transcription cis-regulatory region binding"/>
    <property type="evidence" value="ECO:0007669"/>
    <property type="project" value="TreeGrafter"/>
</dbReference>
<accession>A0A3G9GFD8</accession>
<proteinExistence type="predicted"/>
<dbReference type="SUPFAM" id="SSF52172">
    <property type="entry name" value="CheY-like"/>
    <property type="match status" value="1"/>
</dbReference>
<keyword evidence="2" id="KW-0902">Two-component regulatory system</keyword>